<organism evidence="3 4">
    <name type="scientific">Butyrivibrio fibrisolvens</name>
    <dbReference type="NCBI Taxonomy" id="831"/>
    <lineage>
        <taxon>Bacteria</taxon>
        <taxon>Bacillati</taxon>
        <taxon>Bacillota</taxon>
        <taxon>Clostridia</taxon>
        <taxon>Lachnospirales</taxon>
        <taxon>Lachnospiraceae</taxon>
        <taxon>Butyrivibrio</taxon>
    </lineage>
</organism>
<sequence>MNSENLFLALGNVDERIIEDCADFYADADMRRGRKVNNTASTGKTSDNTSQYNRSLYIKDLDNRGQDHMTSGRKKSVFTRGRIAFITSIAAILALVIFSGLCISHPAFAKDVPLVGDVFASIGYKLGFGGSYDSYATPITSDENGNPGELSSSINNTTVTLQDIYCDGKSMYISVAVESKDAFPVDQIYEIDGLKRLEVFNSKVNYSFATDSTYQFYCFDFIEGEFKDEHTFVGCIKTDLESVLRYVPDDVAQSSDQLYDSDVEWKYYDLPDTFTVDVTINQIVASIDNPEAGNLSADELGSLDYPNEYENWWIDGPWNFTFDVNVDSKSSVSKTIELTGLDNGFDELTATLTPFELVLSYDHDAAMDYVVVAVDANGVYMPGENDMDTIPVQGFDTSSVTIYVCDYDDFMDNFKGQLLDNGEPSSKDCRDILESHALFSKTISF</sequence>
<gene>
    <name evidence="3" type="ORF">SAMN04487884_12619</name>
</gene>
<keyword evidence="1" id="KW-0812">Transmembrane</keyword>
<evidence type="ECO:0000313" key="4">
    <source>
        <dbReference type="Proteomes" id="UP000182584"/>
    </source>
</evidence>
<evidence type="ECO:0000313" key="3">
    <source>
        <dbReference type="EMBL" id="SES27177.1"/>
    </source>
</evidence>
<keyword evidence="1" id="KW-0472">Membrane</keyword>
<dbReference type="InterPro" id="IPR025436">
    <property type="entry name" value="DUF4179"/>
</dbReference>
<reference evidence="3 4" key="1">
    <citation type="submission" date="2016-10" db="EMBL/GenBank/DDBJ databases">
        <authorList>
            <person name="de Groot N.N."/>
        </authorList>
    </citation>
    <scope>NUCLEOTIDE SEQUENCE [LARGE SCALE GENOMIC DNA]</scope>
    <source>
        <strain evidence="3 4">AR40</strain>
    </source>
</reference>
<accession>A0A1H9W0J1</accession>
<proteinExistence type="predicted"/>
<protein>
    <recommendedName>
        <fullName evidence="2">DUF4179 domain-containing protein</fullName>
    </recommendedName>
</protein>
<dbReference type="EMBL" id="FOGJ01000026">
    <property type="protein sequence ID" value="SES27177.1"/>
    <property type="molecule type" value="Genomic_DNA"/>
</dbReference>
<dbReference type="Gene3D" id="2.60.40.1630">
    <property type="entry name" value="bacillus anthracis domain"/>
    <property type="match status" value="1"/>
</dbReference>
<dbReference type="OrthoDB" id="2017214at2"/>
<feature type="transmembrane region" description="Helical" evidence="1">
    <location>
        <begin position="83"/>
        <end position="101"/>
    </location>
</feature>
<name>A0A1H9W0J1_BUTFI</name>
<dbReference type="Proteomes" id="UP000182584">
    <property type="component" value="Unassembled WGS sequence"/>
</dbReference>
<dbReference type="eggNOG" id="ENOG502ZBJ9">
    <property type="taxonomic scope" value="Bacteria"/>
</dbReference>
<dbReference type="Pfam" id="PF13786">
    <property type="entry name" value="DUF4179"/>
    <property type="match status" value="1"/>
</dbReference>
<feature type="domain" description="DUF4179" evidence="2">
    <location>
        <begin position="84"/>
        <end position="179"/>
    </location>
</feature>
<keyword evidence="1" id="KW-1133">Transmembrane helix</keyword>
<dbReference type="RefSeq" id="WP_074758028.1">
    <property type="nucleotide sequence ID" value="NZ_FOGJ01000026.1"/>
</dbReference>
<evidence type="ECO:0000259" key="2">
    <source>
        <dbReference type="Pfam" id="PF13786"/>
    </source>
</evidence>
<evidence type="ECO:0000256" key="1">
    <source>
        <dbReference type="SAM" id="Phobius"/>
    </source>
</evidence>
<dbReference type="AlphaFoldDB" id="A0A1H9W0J1"/>